<evidence type="ECO:0000256" key="13">
    <source>
        <dbReference type="PROSITE-ProRule" id="PRU00042"/>
    </source>
</evidence>
<evidence type="ECO:0000256" key="9">
    <source>
        <dbReference type="ARBA" id="ARBA00022771"/>
    </source>
</evidence>
<dbReference type="InterPro" id="IPR013087">
    <property type="entry name" value="Znf_C2H2_type"/>
</dbReference>
<evidence type="ECO:0000313" key="16">
    <source>
        <dbReference type="Proteomes" id="UP001159042"/>
    </source>
</evidence>
<dbReference type="InterPro" id="IPR036236">
    <property type="entry name" value="Znf_C2H2_sf"/>
</dbReference>
<proteinExistence type="inferred from homology"/>
<keyword evidence="5" id="KW-0217">Developmental protein</keyword>
<evidence type="ECO:0000313" key="15">
    <source>
        <dbReference type="EMBL" id="KAJ8911267.1"/>
    </source>
</evidence>
<dbReference type="EMBL" id="JANEYG010000203">
    <property type="protein sequence ID" value="KAJ8911267.1"/>
    <property type="molecule type" value="Genomic_DNA"/>
</dbReference>
<dbReference type="GO" id="GO:0008270">
    <property type="term" value="F:zinc ion binding"/>
    <property type="evidence" value="ECO:0007669"/>
    <property type="project" value="UniProtKB-KW"/>
</dbReference>
<comment type="caution">
    <text evidence="15">The sequence shown here is derived from an EMBL/GenBank/DDBJ whole genome shotgun (WGS) entry which is preliminary data.</text>
</comment>
<dbReference type="Gene3D" id="3.30.160.60">
    <property type="entry name" value="Classic Zinc Finger"/>
    <property type="match status" value="2"/>
</dbReference>
<keyword evidence="7" id="KW-0479">Metal-binding</keyword>
<evidence type="ECO:0000256" key="12">
    <source>
        <dbReference type="ARBA" id="ARBA00023242"/>
    </source>
</evidence>
<keyword evidence="16" id="KW-1185">Reference proteome</keyword>
<accession>A0AAV8VAM4</accession>
<evidence type="ECO:0000256" key="1">
    <source>
        <dbReference type="ARBA" id="ARBA00003983"/>
    </source>
</evidence>
<dbReference type="Proteomes" id="UP001159042">
    <property type="component" value="Unassembled WGS sequence"/>
</dbReference>
<dbReference type="PANTHER" id="PTHR24392:SF49">
    <property type="entry name" value="PROTEIN HUNCHBACK"/>
    <property type="match status" value="1"/>
</dbReference>
<feature type="domain" description="C2H2-type" evidence="14">
    <location>
        <begin position="264"/>
        <end position="291"/>
    </location>
</feature>
<dbReference type="SMART" id="SM00355">
    <property type="entry name" value="ZnF_C2H2"/>
    <property type="match status" value="5"/>
</dbReference>
<evidence type="ECO:0000256" key="10">
    <source>
        <dbReference type="ARBA" id="ARBA00022833"/>
    </source>
</evidence>
<evidence type="ECO:0000256" key="2">
    <source>
        <dbReference type="ARBA" id="ARBA00004123"/>
    </source>
</evidence>
<evidence type="ECO:0000256" key="8">
    <source>
        <dbReference type="ARBA" id="ARBA00022737"/>
    </source>
</evidence>
<dbReference type="GO" id="GO:0003677">
    <property type="term" value="F:DNA binding"/>
    <property type="evidence" value="ECO:0007669"/>
    <property type="project" value="UniProtKB-KW"/>
</dbReference>
<comment type="subcellular location">
    <subcellularLocation>
        <location evidence="2">Nucleus</location>
    </subcellularLocation>
</comment>
<dbReference type="AlphaFoldDB" id="A0AAV8VAM4"/>
<evidence type="ECO:0000256" key="5">
    <source>
        <dbReference type="ARBA" id="ARBA00022473"/>
    </source>
</evidence>
<dbReference type="PROSITE" id="PS50157">
    <property type="entry name" value="ZINC_FINGER_C2H2_2"/>
    <property type="match status" value="1"/>
</dbReference>
<keyword evidence="6" id="KW-0302">Gap protein</keyword>
<dbReference type="PANTHER" id="PTHR24392">
    <property type="entry name" value="ZINC FINGER PROTEIN"/>
    <property type="match status" value="1"/>
</dbReference>
<comment type="function">
    <text evidence="1">Gap class segmentation protein that controls development of head structures.</text>
</comment>
<name>A0AAV8VAM4_9CUCU</name>
<dbReference type="Pfam" id="PF13909">
    <property type="entry name" value="zf-H2C2_5"/>
    <property type="match status" value="1"/>
</dbReference>
<protein>
    <recommendedName>
        <fullName evidence="4">Protein hunchback</fullName>
    </recommendedName>
</protein>
<dbReference type="SUPFAM" id="SSF57667">
    <property type="entry name" value="beta-beta-alpha zinc fingers"/>
    <property type="match status" value="2"/>
</dbReference>
<organism evidence="15 16">
    <name type="scientific">Exocentrus adspersus</name>
    <dbReference type="NCBI Taxonomy" id="1586481"/>
    <lineage>
        <taxon>Eukaryota</taxon>
        <taxon>Metazoa</taxon>
        <taxon>Ecdysozoa</taxon>
        <taxon>Arthropoda</taxon>
        <taxon>Hexapoda</taxon>
        <taxon>Insecta</taxon>
        <taxon>Pterygota</taxon>
        <taxon>Neoptera</taxon>
        <taxon>Endopterygota</taxon>
        <taxon>Coleoptera</taxon>
        <taxon>Polyphaga</taxon>
        <taxon>Cucujiformia</taxon>
        <taxon>Chrysomeloidea</taxon>
        <taxon>Cerambycidae</taxon>
        <taxon>Lamiinae</taxon>
        <taxon>Acanthocinini</taxon>
        <taxon>Exocentrus</taxon>
    </lineage>
</organism>
<keyword evidence="8" id="KW-0677">Repeat</keyword>
<evidence type="ECO:0000259" key="14">
    <source>
        <dbReference type="PROSITE" id="PS50157"/>
    </source>
</evidence>
<evidence type="ECO:0000256" key="4">
    <source>
        <dbReference type="ARBA" id="ARBA00013638"/>
    </source>
</evidence>
<keyword evidence="11" id="KW-0238">DNA-binding</keyword>
<comment type="similarity">
    <text evidence="3">Belongs to the hunchback C2H2-type zinc-finger protein family.</text>
</comment>
<evidence type="ECO:0000256" key="7">
    <source>
        <dbReference type="ARBA" id="ARBA00022723"/>
    </source>
</evidence>
<reference evidence="15 16" key="1">
    <citation type="journal article" date="2023" name="Insect Mol. Biol.">
        <title>Genome sequencing provides insights into the evolution of gene families encoding plant cell wall-degrading enzymes in longhorned beetles.</title>
        <authorList>
            <person name="Shin N.R."/>
            <person name="Okamura Y."/>
            <person name="Kirsch R."/>
            <person name="Pauchet Y."/>
        </authorList>
    </citation>
    <scope>NUCLEOTIDE SEQUENCE [LARGE SCALE GENOMIC DNA]</scope>
    <source>
        <strain evidence="15">EAD_L_NR</strain>
    </source>
</reference>
<evidence type="ECO:0000256" key="11">
    <source>
        <dbReference type="ARBA" id="ARBA00023125"/>
    </source>
</evidence>
<dbReference type="GO" id="GO:0035282">
    <property type="term" value="P:segmentation"/>
    <property type="evidence" value="ECO:0007669"/>
    <property type="project" value="UniProtKB-KW"/>
</dbReference>
<keyword evidence="12" id="KW-0539">Nucleus</keyword>
<keyword evidence="9 13" id="KW-0863">Zinc-finger</keyword>
<keyword evidence="10" id="KW-0862">Zinc</keyword>
<evidence type="ECO:0000256" key="3">
    <source>
        <dbReference type="ARBA" id="ARBA00007746"/>
    </source>
</evidence>
<dbReference type="GO" id="GO:0005634">
    <property type="term" value="C:nucleus"/>
    <property type="evidence" value="ECO:0007669"/>
    <property type="project" value="UniProtKB-SubCell"/>
</dbReference>
<evidence type="ECO:0000256" key="6">
    <source>
        <dbReference type="ARBA" id="ARBA00022492"/>
    </source>
</evidence>
<sequence length="377" mass="43925">MKLMSKNRMDELVGKAVTIEEHYLEERKLSSDSVTSIVKVKSDEFVNNIPSSSSIIKPEPSEITSGVSTVKIEPDDLMIPKEKANTEPDEFLSDAFKTEHNEFINSTIQLSSSKFISDTVYMEDKKGAVKIEEHAIYTETQSDIEGVDNEEIQSFKSPVVTSDMKKHKQLICILCDYKAKRTDCLKKHMLIHKHPSEINWFKCDTCSFKTKVKSSLTRHTLIHKQHLSDVKLFKCDLCNFKTTRKYYLKTHNMLHEEPAHIRWFKCEACDYTTKQRCNLKCHMSIHEGIKLFKCDFCCFKSKHKVSLRRHLTVIHKQNPLNRNCFEYEIRKSEPNYGDSNRGFEPLETERFKKDLKSKWKKCFSAEMLAKNKPSATK</sequence>
<gene>
    <name evidence="15" type="ORF">NQ315_015270</name>
</gene>